<accession>A0A3T1CWT4</accession>
<evidence type="ECO:0000313" key="2">
    <source>
        <dbReference type="Proteomes" id="UP001161669"/>
    </source>
</evidence>
<name>A0A3T1CWT4_9VIRU</name>
<dbReference type="KEGG" id="vg:80540638"/>
<proteinExistence type="predicted"/>
<protein>
    <submittedName>
        <fullName evidence="1">Uncharacterized protein</fullName>
    </submittedName>
</protein>
<sequence>MADNDDDIAQEIKRFFEFRDELAQFKFRAGVLRKVDDAFREWEQRPDRTVSELARLSLETLRYVDSSYPR</sequence>
<organism evidence="1 2">
    <name type="scientific">Acanthamoeba castellanii medusavirus J1</name>
    <dbReference type="NCBI Taxonomy" id="3114988"/>
    <lineage>
        <taxon>Viruses</taxon>
        <taxon>Varidnaviria</taxon>
        <taxon>Bamfordvirae</taxon>
        <taxon>Nucleocytoviricota</taxon>
        <taxon>Megaviricetes</taxon>
        <taxon>Mamonoviridae</taxon>
        <taxon>Medusavirus</taxon>
        <taxon>Medusavirus medusae</taxon>
    </lineage>
</organism>
<keyword evidence="2" id="KW-1185">Reference proteome</keyword>
<evidence type="ECO:0000313" key="1">
    <source>
        <dbReference type="EMBL" id="BBI30286.1"/>
    </source>
</evidence>
<dbReference type="EMBL" id="AP018495">
    <property type="protein sequence ID" value="BBI30286.1"/>
    <property type="molecule type" value="Genomic_DNA"/>
</dbReference>
<dbReference type="Proteomes" id="UP001161669">
    <property type="component" value="Segment"/>
</dbReference>
<reference evidence="2" key="1">
    <citation type="journal article" date="2019" name="J. Virol.">
        <title>Medusavirus, a novel large DNA virus discovered from hot spring water.</title>
        <authorList>
            <person name="Yoshikawa G."/>
            <person name="Blanc-Mathieu R."/>
            <person name="Song C."/>
            <person name="Kayama Y."/>
            <person name="Mochizuki T."/>
            <person name="Murata K."/>
            <person name="Ogata H."/>
            <person name="Takemura M."/>
        </authorList>
    </citation>
    <scope>NUCLEOTIDE SEQUENCE [LARGE SCALE GENOMIC DNA]</scope>
</reference>